<comment type="caution">
    <text evidence="23">The sequence shown here is derived from an EMBL/GenBank/DDBJ whole genome shotgun (WGS) entry which is preliminary data.</text>
</comment>
<dbReference type="AlphaFoldDB" id="A0A813ZEK3"/>
<protein>
    <recommendedName>
        <fullName evidence="19">Gamma-aminobutyric acid receptor subunit beta</fullName>
    </recommendedName>
</protein>
<accession>A0A813ZEK3</accession>
<dbReference type="GO" id="GO:0034707">
    <property type="term" value="C:chloride channel complex"/>
    <property type="evidence" value="ECO:0007669"/>
    <property type="project" value="UniProtKB-KW"/>
</dbReference>
<dbReference type="Pfam" id="PF02932">
    <property type="entry name" value="Neur_chan_memb"/>
    <property type="match status" value="1"/>
</dbReference>
<keyword evidence="8 20" id="KW-0406">Ion transport</keyword>
<keyword evidence="10" id="KW-1015">Disulfide bond</keyword>
<proteinExistence type="inferred from homology"/>
<dbReference type="SUPFAM" id="SSF63712">
    <property type="entry name" value="Nicotinic receptor ligand binding domain-like"/>
    <property type="match status" value="1"/>
</dbReference>
<dbReference type="EMBL" id="CAJNOR010000379">
    <property type="protein sequence ID" value="CAF0896878.1"/>
    <property type="molecule type" value="Genomic_DNA"/>
</dbReference>
<dbReference type="PANTHER" id="PTHR18945">
    <property type="entry name" value="NEUROTRANSMITTER GATED ION CHANNEL"/>
    <property type="match status" value="1"/>
</dbReference>
<dbReference type="Gene3D" id="2.70.170.10">
    <property type="entry name" value="Neurotransmitter-gated ion-channel ligand-binding domain"/>
    <property type="match status" value="1"/>
</dbReference>
<dbReference type="InterPro" id="IPR006029">
    <property type="entry name" value="Neurotrans-gated_channel_TM"/>
</dbReference>
<keyword evidence="5" id="KW-0732">Signal</keyword>
<evidence type="ECO:0000259" key="21">
    <source>
        <dbReference type="Pfam" id="PF02931"/>
    </source>
</evidence>
<evidence type="ECO:0000256" key="16">
    <source>
        <dbReference type="ARBA" id="ARBA00023286"/>
    </source>
</evidence>
<keyword evidence="12" id="KW-0869">Chloride channel</keyword>
<evidence type="ECO:0000256" key="13">
    <source>
        <dbReference type="ARBA" id="ARBA00023180"/>
    </source>
</evidence>
<keyword evidence="16" id="KW-1071">Ligand-gated ion channel</keyword>
<keyword evidence="7" id="KW-0770">Synapse</keyword>
<dbReference type="GO" id="GO:0005230">
    <property type="term" value="F:extracellular ligand-gated monoatomic ion channel activity"/>
    <property type="evidence" value="ECO:0007669"/>
    <property type="project" value="InterPro"/>
</dbReference>
<dbReference type="SUPFAM" id="SSF90112">
    <property type="entry name" value="Neurotransmitter-gated ion-channel transmembrane pore"/>
    <property type="match status" value="1"/>
</dbReference>
<dbReference type="GO" id="GO:0004888">
    <property type="term" value="F:transmembrane signaling receptor activity"/>
    <property type="evidence" value="ECO:0007669"/>
    <property type="project" value="InterPro"/>
</dbReference>
<dbReference type="Pfam" id="PF02931">
    <property type="entry name" value="Neur_chan_LBD"/>
    <property type="match status" value="1"/>
</dbReference>
<keyword evidence="24" id="KW-1185">Reference proteome</keyword>
<keyword evidence="13" id="KW-0325">Glycoprotein</keyword>
<feature type="domain" description="Neurotransmitter-gated ion-channel transmembrane" evidence="22">
    <location>
        <begin position="222"/>
        <end position="321"/>
    </location>
</feature>
<keyword evidence="11" id="KW-0675">Receptor</keyword>
<keyword evidence="15" id="KW-0628">Postsynaptic cell membrane</keyword>
<dbReference type="CDD" id="cd19049">
    <property type="entry name" value="LGIC_TM_anion"/>
    <property type="match status" value="1"/>
</dbReference>
<evidence type="ECO:0000256" key="2">
    <source>
        <dbReference type="ARBA" id="ARBA00022448"/>
    </source>
</evidence>
<dbReference type="FunFam" id="1.20.58.390:FF:000040">
    <property type="entry name" value="Gamma-aminobutyric acid receptor subunit beta-like"/>
    <property type="match status" value="1"/>
</dbReference>
<evidence type="ECO:0000256" key="5">
    <source>
        <dbReference type="ARBA" id="ARBA00022729"/>
    </source>
</evidence>
<gene>
    <name evidence="23" type="ORF">XAT740_LOCUS7810</name>
</gene>
<dbReference type="InterPro" id="IPR038050">
    <property type="entry name" value="Neuro_actylchol_rec"/>
</dbReference>
<evidence type="ECO:0000256" key="6">
    <source>
        <dbReference type="ARBA" id="ARBA00022989"/>
    </source>
</evidence>
<dbReference type="InterPro" id="IPR006028">
    <property type="entry name" value="GABAA/Glycine_rcpt"/>
</dbReference>
<keyword evidence="6 20" id="KW-1133">Transmembrane helix</keyword>
<dbReference type="Gene3D" id="1.20.58.390">
    <property type="entry name" value="Neurotransmitter-gated ion-channel transmembrane domain"/>
    <property type="match status" value="1"/>
</dbReference>
<evidence type="ECO:0000256" key="3">
    <source>
        <dbReference type="ARBA" id="ARBA00022475"/>
    </source>
</evidence>
<evidence type="ECO:0000313" key="24">
    <source>
        <dbReference type="Proteomes" id="UP000663828"/>
    </source>
</evidence>
<keyword evidence="3" id="KW-1003">Cell membrane</keyword>
<evidence type="ECO:0000256" key="20">
    <source>
        <dbReference type="RuleBase" id="RU000687"/>
    </source>
</evidence>
<evidence type="ECO:0000256" key="1">
    <source>
        <dbReference type="ARBA" id="ARBA00010180"/>
    </source>
</evidence>
<dbReference type="InterPro" id="IPR036719">
    <property type="entry name" value="Neuro-gated_channel_TM_sf"/>
</dbReference>
<dbReference type="PRINTS" id="PR00253">
    <property type="entry name" value="GABAARECEPTR"/>
</dbReference>
<evidence type="ECO:0000256" key="17">
    <source>
        <dbReference type="ARBA" id="ARBA00023303"/>
    </source>
</evidence>
<feature type="transmembrane region" description="Helical" evidence="20">
    <location>
        <begin position="215"/>
        <end position="239"/>
    </location>
</feature>
<reference evidence="23" key="1">
    <citation type="submission" date="2021-02" db="EMBL/GenBank/DDBJ databases">
        <authorList>
            <person name="Nowell W R."/>
        </authorList>
    </citation>
    <scope>NUCLEOTIDE SEQUENCE</scope>
</reference>
<evidence type="ECO:0000256" key="8">
    <source>
        <dbReference type="ARBA" id="ARBA00023065"/>
    </source>
</evidence>
<dbReference type="PRINTS" id="PR00252">
    <property type="entry name" value="NRIONCHANNEL"/>
</dbReference>
<dbReference type="GO" id="GO:0005254">
    <property type="term" value="F:chloride channel activity"/>
    <property type="evidence" value="ECO:0007669"/>
    <property type="project" value="UniProtKB-KW"/>
</dbReference>
<comment type="subcellular location">
    <subcellularLocation>
        <location evidence="18">Postsynaptic cell membrane</location>
        <topology evidence="18">Multi-pass membrane protein</topology>
    </subcellularLocation>
</comment>
<dbReference type="InterPro" id="IPR036734">
    <property type="entry name" value="Neur_chan_lig-bd_sf"/>
</dbReference>
<organism evidence="23 24">
    <name type="scientific">Adineta ricciae</name>
    <name type="common">Rotifer</name>
    <dbReference type="NCBI Taxonomy" id="249248"/>
    <lineage>
        <taxon>Eukaryota</taxon>
        <taxon>Metazoa</taxon>
        <taxon>Spiralia</taxon>
        <taxon>Gnathifera</taxon>
        <taxon>Rotifera</taxon>
        <taxon>Eurotatoria</taxon>
        <taxon>Bdelloidea</taxon>
        <taxon>Adinetida</taxon>
        <taxon>Adinetidae</taxon>
        <taxon>Adineta</taxon>
    </lineage>
</organism>
<dbReference type="InterPro" id="IPR018000">
    <property type="entry name" value="Neurotransmitter_ion_chnl_CS"/>
</dbReference>
<evidence type="ECO:0000256" key="7">
    <source>
        <dbReference type="ARBA" id="ARBA00023018"/>
    </source>
</evidence>
<feature type="domain" description="Neurotransmitter-gated ion-channel ligand-binding" evidence="21">
    <location>
        <begin position="13"/>
        <end position="214"/>
    </location>
</feature>
<feature type="transmembrane region" description="Helical" evidence="20">
    <location>
        <begin position="246"/>
        <end position="265"/>
    </location>
</feature>
<name>A0A813ZEK3_ADIRI</name>
<evidence type="ECO:0000256" key="11">
    <source>
        <dbReference type="ARBA" id="ARBA00023170"/>
    </source>
</evidence>
<keyword evidence="17 20" id="KW-0407">Ion channel</keyword>
<evidence type="ECO:0000256" key="15">
    <source>
        <dbReference type="ARBA" id="ARBA00023257"/>
    </source>
</evidence>
<keyword evidence="4 20" id="KW-0812">Transmembrane</keyword>
<keyword evidence="2 20" id="KW-0813">Transport</keyword>
<dbReference type="PROSITE" id="PS00236">
    <property type="entry name" value="NEUROTR_ION_CHANNEL"/>
    <property type="match status" value="1"/>
</dbReference>
<feature type="transmembrane region" description="Helical" evidence="20">
    <location>
        <begin position="621"/>
        <end position="647"/>
    </location>
</feature>
<feature type="transmembrane region" description="Helical" evidence="20">
    <location>
        <begin position="280"/>
        <end position="303"/>
    </location>
</feature>
<evidence type="ECO:0000256" key="19">
    <source>
        <dbReference type="ARBA" id="ARBA00071250"/>
    </source>
</evidence>
<comment type="similarity">
    <text evidence="1">Belongs to the ligand-gated ion channel (TC 1.A.9) family. Gamma-aminobutyric acid receptor (TC 1.A.9.5) subfamily.</text>
</comment>
<sequence>MTPSRLKDATVAINDLLKEYDIRLRPSFGGEPLSLDIEIRLASFDSISEVNMDYTLTLYLNQYWRDDRLVFGNTSEEITLTGEIIDKFWLPDTFFPNDKSAYLHDVTEKNKMIRINGNGDILYGMRFTSTLACMMDLRRYPLDRQNCTVEVESYGYTQADVIMRWKSGRSSILDLDKVQLPQFTILGYDTISYSIYLATGTYQRLSLSFVLQRNIGYFLFQTYLPSILIVMLSWVSFWINHEATSARVALGITTVLTMTTISTGVRSSLPRISYVKAIDIYLVTCFVFVFSALLEYAAVNYLYWGSRAKRRKAANEIAKMQKEAQDDYELEEIAINRASPIIGLPTNPSDNHRRRRRRTPSTIRDEHCNSNHTIVTQYPRFRSLVRGNPAINPSAYMRHSHPHRTRRFLRYLRTRTRCFSQPFLHVKDVNDIDRWITIVLMIFNDLHSEVHGSSSEKYSSLCVCYSTPNELFLSIVSLSRHNDTCSVRQCHQGHFHPPLFHLTQLIPQLVNHSHCLRDFQCLHSLDTPEHCNQCYISSSLMVHNHSFQSESLPMSTCFHLCQYDPSCGILCLNEQKTVALSCYGCQSLRSHISCYCIQANPLAPGSPIVVKSTKKRWMEKLGLPAAGYLLLLILSVIPLFIVIKLIYQQLDRCQNGSIDRRTHVHANQKLFHRPSAAV</sequence>
<keyword evidence="14" id="KW-0868">Chloride</keyword>
<evidence type="ECO:0000256" key="12">
    <source>
        <dbReference type="ARBA" id="ARBA00023173"/>
    </source>
</evidence>
<dbReference type="GO" id="GO:0045211">
    <property type="term" value="C:postsynaptic membrane"/>
    <property type="evidence" value="ECO:0007669"/>
    <property type="project" value="UniProtKB-SubCell"/>
</dbReference>
<evidence type="ECO:0000256" key="10">
    <source>
        <dbReference type="ARBA" id="ARBA00023157"/>
    </source>
</evidence>
<evidence type="ECO:0000256" key="9">
    <source>
        <dbReference type="ARBA" id="ARBA00023136"/>
    </source>
</evidence>
<dbReference type="InterPro" id="IPR006201">
    <property type="entry name" value="Neur_channel"/>
</dbReference>
<evidence type="ECO:0000259" key="22">
    <source>
        <dbReference type="Pfam" id="PF02932"/>
    </source>
</evidence>
<dbReference type="InterPro" id="IPR006202">
    <property type="entry name" value="Neur_chan_lig-bd"/>
</dbReference>
<dbReference type="FunFam" id="2.70.170.10:FF:000021">
    <property type="entry name" value="Gamma-aminobutyric acid receptor isoform 3b"/>
    <property type="match status" value="1"/>
</dbReference>
<keyword evidence="9 20" id="KW-0472">Membrane</keyword>
<evidence type="ECO:0000256" key="18">
    <source>
        <dbReference type="ARBA" id="ARBA00034104"/>
    </source>
</evidence>
<evidence type="ECO:0000256" key="14">
    <source>
        <dbReference type="ARBA" id="ARBA00023214"/>
    </source>
</evidence>
<dbReference type="NCBIfam" id="TIGR00860">
    <property type="entry name" value="LIC"/>
    <property type="match status" value="1"/>
</dbReference>
<evidence type="ECO:0000313" key="23">
    <source>
        <dbReference type="EMBL" id="CAF0896878.1"/>
    </source>
</evidence>
<evidence type="ECO:0000256" key="4">
    <source>
        <dbReference type="ARBA" id="ARBA00022692"/>
    </source>
</evidence>
<dbReference type="Proteomes" id="UP000663828">
    <property type="component" value="Unassembled WGS sequence"/>
</dbReference>